<proteinExistence type="predicted"/>
<dbReference type="Gene3D" id="1.20.5.390">
    <property type="entry name" value="L1 transposable element, trimerization domain"/>
    <property type="match status" value="1"/>
</dbReference>
<reference evidence="3 4" key="1">
    <citation type="submission" date="2024-08" db="EMBL/GenBank/DDBJ databases">
        <title>Gnathostoma spinigerum genome.</title>
        <authorList>
            <person name="Gonzalez-Bertolin B."/>
            <person name="Monzon S."/>
            <person name="Zaballos A."/>
            <person name="Jimenez P."/>
            <person name="Dekumyoy P."/>
            <person name="Varona S."/>
            <person name="Cuesta I."/>
            <person name="Sumanam S."/>
            <person name="Adisakwattana P."/>
            <person name="Gasser R.B."/>
            <person name="Hernandez-Gonzalez A."/>
            <person name="Young N.D."/>
            <person name="Perteguer M.J."/>
        </authorList>
    </citation>
    <scope>NUCLEOTIDE SEQUENCE [LARGE SCALE GENOMIC DNA]</scope>
    <source>
        <strain evidence="3">AL3</strain>
        <tissue evidence="3">Liver</tissue>
    </source>
</reference>
<name>A0ABD6E1D9_9BILA</name>
<dbReference type="Pfam" id="PF16523">
    <property type="entry name" value="betaPIX_CC"/>
    <property type="match status" value="1"/>
</dbReference>
<dbReference type="PANTHER" id="PTHR46026:SF1">
    <property type="entry name" value="RHO-TYPE GUANINE NUCLEOTIDE EXCHANGE FACTOR, ISOFORM F"/>
    <property type="match status" value="1"/>
</dbReference>
<dbReference type="EMBL" id="JBGFUD010000011">
    <property type="protein sequence ID" value="MFH4973343.1"/>
    <property type="molecule type" value="Genomic_DNA"/>
</dbReference>
<dbReference type="PANTHER" id="PTHR46026">
    <property type="entry name" value="RHO-TYPE GUANINE NUCLEOTIDE EXCHANGE FACTOR, ISOFORM F"/>
    <property type="match status" value="1"/>
</dbReference>
<keyword evidence="4" id="KW-1185">Reference proteome</keyword>
<keyword evidence="1" id="KW-0175">Coiled coil</keyword>
<dbReference type="AlphaFoldDB" id="A0ABD6E1D9"/>
<protein>
    <recommendedName>
        <fullName evidence="2">Rho guanine nucleotide exchange factor 6/7 coiled-coil domain-containing protein</fullName>
    </recommendedName>
</protein>
<sequence length="231" mass="26290">MKKSEETRGCCYCLLRRITSCAGVRPAIKAELSPLRRPEVSRLPTSIKADNAKNLPLPPGIRMDHSLEMILPEGCDERDGIQSKKRTKLYSGYALRPYPVMRNNCAVDYGKKAAIKLRREATITDQEDAFLLRLIEGYCTSAGSSRTENLPPQLIVADDEKLFVEEIVGDEVVVREKSLVDTVYALKDQIIEMQKEIQKMNKTIDKEQKARRRLEEMVRRRVRSPSVSVAH</sequence>
<evidence type="ECO:0000313" key="4">
    <source>
        <dbReference type="Proteomes" id="UP001608902"/>
    </source>
</evidence>
<dbReference type="Proteomes" id="UP001608902">
    <property type="component" value="Unassembled WGS sequence"/>
</dbReference>
<gene>
    <name evidence="3" type="ORF">AB6A40_000052</name>
</gene>
<dbReference type="InterPro" id="IPR032409">
    <property type="entry name" value="GEF6/7_CC"/>
</dbReference>
<accession>A0ABD6E1D9</accession>
<feature type="domain" description="Rho guanine nucleotide exchange factor 6/7 coiled-coil" evidence="2">
    <location>
        <begin position="152"/>
        <end position="222"/>
    </location>
</feature>
<comment type="caution">
    <text evidence="3">The sequence shown here is derived from an EMBL/GenBank/DDBJ whole genome shotgun (WGS) entry which is preliminary data.</text>
</comment>
<organism evidence="3 4">
    <name type="scientific">Gnathostoma spinigerum</name>
    <dbReference type="NCBI Taxonomy" id="75299"/>
    <lineage>
        <taxon>Eukaryota</taxon>
        <taxon>Metazoa</taxon>
        <taxon>Ecdysozoa</taxon>
        <taxon>Nematoda</taxon>
        <taxon>Chromadorea</taxon>
        <taxon>Rhabditida</taxon>
        <taxon>Spirurina</taxon>
        <taxon>Gnathostomatomorpha</taxon>
        <taxon>Gnathostomatoidea</taxon>
        <taxon>Gnathostomatidae</taxon>
        <taxon>Gnathostoma</taxon>
    </lineage>
</organism>
<evidence type="ECO:0000259" key="2">
    <source>
        <dbReference type="Pfam" id="PF16523"/>
    </source>
</evidence>
<feature type="coiled-coil region" evidence="1">
    <location>
        <begin position="183"/>
        <end position="220"/>
    </location>
</feature>
<evidence type="ECO:0000256" key="1">
    <source>
        <dbReference type="SAM" id="Coils"/>
    </source>
</evidence>
<evidence type="ECO:0000313" key="3">
    <source>
        <dbReference type="EMBL" id="MFH4973343.1"/>
    </source>
</evidence>